<keyword evidence="1" id="KW-0812">Transmembrane</keyword>
<organism evidence="2 3">
    <name type="scientific">Ophiobolus disseminans</name>
    <dbReference type="NCBI Taxonomy" id="1469910"/>
    <lineage>
        <taxon>Eukaryota</taxon>
        <taxon>Fungi</taxon>
        <taxon>Dikarya</taxon>
        <taxon>Ascomycota</taxon>
        <taxon>Pezizomycotina</taxon>
        <taxon>Dothideomycetes</taxon>
        <taxon>Pleosporomycetidae</taxon>
        <taxon>Pleosporales</taxon>
        <taxon>Pleosporineae</taxon>
        <taxon>Phaeosphaeriaceae</taxon>
        <taxon>Ophiobolus</taxon>
    </lineage>
</organism>
<keyword evidence="3" id="KW-1185">Reference proteome</keyword>
<keyword evidence="1" id="KW-0472">Membrane</keyword>
<dbReference type="Proteomes" id="UP000799424">
    <property type="component" value="Unassembled WGS sequence"/>
</dbReference>
<feature type="transmembrane region" description="Helical" evidence="1">
    <location>
        <begin position="76"/>
        <end position="96"/>
    </location>
</feature>
<sequence>MTTEIYLPMPPPTEAKQTQYIVSEKAPATKQTPRLGPTTTCQFAHTSIEVWRKLDYWRCSCHCCPVHHQDSQRLKYVILVLTALGVIISSMVAFVVLPNSSIARLAWAATILLLVWLLRRWVIAPKKFKIEQYGENEEVGSSKMV</sequence>
<keyword evidence="1" id="KW-1133">Transmembrane helix</keyword>
<proteinExistence type="predicted"/>
<dbReference type="EMBL" id="MU006223">
    <property type="protein sequence ID" value="KAF2828032.1"/>
    <property type="molecule type" value="Genomic_DNA"/>
</dbReference>
<feature type="transmembrane region" description="Helical" evidence="1">
    <location>
        <begin position="102"/>
        <end position="119"/>
    </location>
</feature>
<evidence type="ECO:0000313" key="2">
    <source>
        <dbReference type="EMBL" id="KAF2828032.1"/>
    </source>
</evidence>
<accession>A0A6A7A3X8</accession>
<evidence type="ECO:0000256" key="1">
    <source>
        <dbReference type="SAM" id="Phobius"/>
    </source>
</evidence>
<name>A0A6A7A3X8_9PLEO</name>
<dbReference type="AlphaFoldDB" id="A0A6A7A3X8"/>
<gene>
    <name evidence="2" type="ORF">CC86DRAFT_381003</name>
</gene>
<evidence type="ECO:0000313" key="3">
    <source>
        <dbReference type="Proteomes" id="UP000799424"/>
    </source>
</evidence>
<protein>
    <submittedName>
        <fullName evidence="2">Uncharacterized protein</fullName>
    </submittedName>
</protein>
<reference evidence="2" key="1">
    <citation type="journal article" date="2020" name="Stud. Mycol.">
        <title>101 Dothideomycetes genomes: a test case for predicting lifestyles and emergence of pathogens.</title>
        <authorList>
            <person name="Haridas S."/>
            <person name="Albert R."/>
            <person name="Binder M."/>
            <person name="Bloem J."/>
            <person name="Labutti K."/>
            <person name="Salamov A."/>
            <person name="Andreopoulos B."/>
            <person name="Baker S."/>
            <person name="Barry K."/>
            <person name="Bills G."/>
            <person name="Bluhm B."/>
            <person name="Cannon C."/>
            <person name="Castanera R."/>
            <person name="Culley D."/>
            <person name="Daum C."/>
            <person name="Ezra D."/>
            <person name="Gonzalez J."/>
            <person name="Henrissat B."/>
            <person name="Kuo A."/>
            <person name="Liang C."/>
            <person name="Lipzen A."/>
            <person name="Lutzoni F."/>
            <person name="Magnuson J."/>
            <person name="Mondo S."/>
            <person name="Nolan M."/>
            <person name="Ohm R."/>
            <person name="Pangilinan J."/>
            <person name="Park H.-J."/>
            <person name="Ramirez L."/>
            <person name="Alfaro M."/>
            <person name="Sun H."/>
            <person name="Tritt A."/>
            <person name="Yoshinaga Y."/>
            <person name="Zwiers L.-H."/>
            <person name="Turgeon B."/>
            <person name="Goodwin S."/>
            <person name="Spatafora J."/>
            <person name="Crous P."/>
            <person name="Grigoriev I."/>
        </authorList>
    </citation>
    <scope>NUCLEOTIDE SEQUENCE</scope>
    <source>
        <strain evidence="2">CBS 113818</strain>
    </source>
</reference>